<evidence type="ECO:0000256" key="1">
    <source>
        <dbReference type="ARBA" id="ARBA00023125"/>
    </source>
</evidence>
<organism evidence="3 6">
    <name type="scientific">Pectobacterium betavasculorum</name>
    <dbReference type="NCBI Taxonomy" id="55207"/>
    <lineage>
        <taxon>Bacteria</taxon>
        <taxon>Pseudomonadati</taxon>
        <taxon>Pseudomonadota</taxon>
        <taxon>Gammaproteobacteria</taxon>
        <taxon>Enterobacterales</taxon>
        <taxon>Pectobacteriaceae</taxon>
        <taxon>Pectobacterium</taxon>
    </lineage>
</organism>
<dbReference type="Proteomes" id="UP000032874">
    <property type="component" value="Unassembled WGS sequence"/>
</dbReference>
<dbReference type="EMBL" id="JQHL01000003">
    <property type="protein sequence ID" value="KFX20521.1"/>
    <property type="molecule type" value="Genomic_DNA"/>
</dbReference>
<dbReference type="SMART" id="SM00421">
    <property type="entry name" value="HTH_LUXR"/>
    <property type="match status" value="1"/>
</dbReference>
<evidence type="ECO:0000313" key="4">
    <source>
        <dbReference type="EMBL" id="KFX20521.1"/>
    </source>
</evidence>
<dbReference type="STRING" id="55207.KP22_08625"/>
<dbReference type="EMBL" id="JQHM01000002">
    <property type="protein sequence ID" value="KFX05913.1"/>
    <property type="molecule type" value="Genomic_DNA"/>
</dbReference>
<dbReference type="SUPFAM" id="SSF46894">
    <property type="entry name" value="C-terminal effector domain of the bipartite response regulators"/>
    <property type="match status" value="1"/>
</dbReference>
<dbReference type="Gene3D" id="1.10.10.10">
    <property type="entry name" value="Winged helix-like DNA-binding domain superfamily/Winged helix DNA-binding domain"/>
    <property type="match status" value="1"/>
</dbReference>
<dbReference type="RefSeq" id="WP_039303801.1">
    <property type="nucleotide sequence ID" value="NZ_JAODTE010000006.1"/>
</dbReference>
<dbReference type="eggNOG" id="COG2197">
    <property type="taxonomic scope" value="Bacteria"/>
</dbReference>
<gene>
    <name evidence="4" type="ORF">JV35_10495</name>
    <name evidence="3" type="ORF">KP22_08625</name>
</gene>
<dbReference type="InterPro" id="IPR000792">
    <property type="entry name" value="Tscrpt_reg_LuxR_C"/>
</dbReference>
<dbReference type="GO" id="GO:0006355">
    <property type="term" value="P:regulation of DNA-templated transcription"/>
    <property type="evidence" value="ECO:0007669"/>
    <property type="project" value="InterPro"/>
</dbReference>
<accession>A0A093UCC7</accession>
<dbReference type="OrthoDB" id="6191871at2"/>
<protein>
    <submittedName>
        <fullName evidence="3">LuxR family transcriptional regulator</fullName>
    </submittedName>
</protein>
<dbReference type="GO" id="GO:0003677">
    <property type="term" value="F:DNA binding"/>
    <property type="evidence" value="ECO:0007669"/>
    <property type="project" value="UniProtKB-KW"/>
</dbReference>
<dbReference type="CDD" id="cd06170">
    <property type="entry name" value="LuxR_C_like"/>
    <property type="match status" value="1"/>
</dbReference>
<keyword evidence="1" id="KW-0238">DNA-binding</keyword>
<dbReference type="Proteomes" id="UP000032869">
    <property type="component" value="Unassembled WGS sequence"/>
</dbReference>
<comment type="caution">
    <text evidence="3">The sequence shown here is derived from an EMBL/GenBank/DDBJ whole genome shotgun (WGS) entry which is preliminary data.</text>
</comment>
<name>A0A093UCC7_9GAMM</name>
<reference evidence="5 6" key="1">
    <citation type="submission" date="2014-08" db="EMBL/GenBank/DDBJ databases">
        <title>Genome sequences of NCPPB Pectobacterium isolates.</title>
        <authorList>
            <person name="Glover R.H."/>
            <person name="Sapp M."/>
            <person name="Elphinstone J."/>
        </authorList>
    </citation>
    <scope>NUCLEOTIDE SEQUENCE [LARGE SCALE GENOMIC DNA]</scope>
    <source>
        <strain evidence="4 5">NCPPB 2793</strain>
        <strain evidence="3 6">NCPPB 2795</strain>
    </source>
</reference>
<evidence type="ECO:0000313" key="6">
    <source>
        <dbReference type="Proteomes" id="UP000032874"/>
    </source>
</evidence>
<dbReference type="Pfam" id="PF00196">
    <property type="entry name" value="GerE"/>
    <property type="match status" value="1"/>
</dbReference>
<dbReference type="InterPro" id="IPR036388">
    <property type="entry name" value="WH-like_DNA-bd_sf"/>
</dbReference>
<evidence type="ECO:0000313" key="3">
    <source>
        <dbReference type="EMBL" id="KFX05913.1"/>
    </source>
</evidence>
<feature type="domain" description="HTH luxR-type" evidence="2">
    <location>
        <begin position="147"/>
        <end position="212"/>
    </location>
</feature>
<dbReference type="InterPro" id="IPR016032">
    <property type="entry name" value="Sig_transdc_resp-reg_C-effctor"/>
</dbReference>
<keyword evidence="5" id="KW-1185">Reference proteome</keyword>
<dbReference type="PRINTS" id="PR00038">
    <property type="entry name" value="HTHLUXR"/>
</dbReference>
<evidence type="ECO:0000313" key="5">
    <source>
        <dbReference type="Proteomes" id="UP000032869"/>
    </source>
</evidence>
<proteinExistence type="predicted"/>
<dbReference type="PROSITE" id="PS50043">
    <property type="entry name" value="HTH_LUXR_2"/>
    <property type="match status" value="1"/>
</dbReference>
<dbReference type="AlphaFoldDB" id="A0A093UCC7"/>
<sequence>MPSSQTNMTDYIRNLIIMMECLNEPWGIKDLSSRHVYMNKAAYLYTNTPMNFDIEGRLDDEFPASWAELSDDLKEHDRLTENSEQRVTVIETHYWYGKKTLTPFVSEKIPIFDENKLCIGTMWNARPLDTRSPLIYINQKKPTTLQTELTTSIFTQSELDIIFLILQRLSNKEIARKMNVSPKTIENRIYNMYQKAEAHSLPQFEEFCRHMGIDGYIPNSLIEKGIQFI</sequence>
<evidence type="ECO:0000259" key="2">
    <source>
        <dbReference type="PROSITE" id="PS50043"/>
    </source>
</evidence>